<dbReference type="InterPro" id="IPR004413">
    <property type="entry name" value="GatB"/>
</dbReference>
<keyword evidence="4 11" id="KW-0436">Ligase</keyword>
<comment type="similarity">
    <text evidence="1 11">Belongs to the GatB/GatE family. GatB subfamily.</text>
</comment>
<accession>A0ABW2KSP7</accession>
<evidence type="ECO:0000256" key="3">
    <source>
        <dbReference type="ARBA" id="ARBA00016923"/>
    </source>
</evidence>
<feature type="domain" description="Asn/Gln amidotransferase" evidence="12">
    <location>
        <begin position="336"/>
        <end position="482"/>
    </location>
</feature>
<dbReference type="EC" id="6.3.5.-" evidence="11"/>
<evidence type="ECO:0000256" key="7">
    <source>
        <dbReference type="ARBA" id="ARBA00022917"/>
    </source>
</evidence>
<dbReference type="InterPro" id="IPR014746">
    <property type="entry name" value="Gln_synth/guanido_kin_cat_dom"/>
</dbReference>
<dbReference type="InterPro" id="IPR017959">
    <property type="entry name" value="Asn/Gln-tRNA_amidoTrfase_suB/E"/>
</dbReference>
<evidence type="ECO:0000256" key="11">
    <source>
        <dbReference type="HAMAP-Rule" id="MF_00121"/>
    </source>
</evidence>
<dbReference type="EMBL" id="JBHTCM010000009">
    <property type="protein sequence ID" value="MFC7333044.1"/>
    <property type="molecule type" value="Genomic_DNA"/>
</dbReference>
<dbReference type="Proteomes" id="UP001596456">
    <property type="component" value="Unassembled WGS sequence"/>
</dbReference>
<dbReference type="Gene3D" id="1.10.10.410">
    <property type="match status" value="1"/>
</dbReference>
<evidence type="ECO:0000313" key="14">
    <source>
        <dbReference type="Proteomes" id="UP001596456"/>
    </source>
</evidence>
<evidence type="ECO:0000256" key="4">
    <source>
        <dbReference type="ARBA" id="ARBA00022598"/>
    </source>
</evidence>
<evidence type="ECO:0000256" key="10">
    <source>
        <dbReference type="ARBA" id="ARBA00047913"/>
    </source>
</evidence>
<dbReference type="PANTHER" id="PTHR11659:SF0">
    <property type="entry name" value="GLUTAMYL-TRNA(GLN) AMIDOTRANSFERASE SUBUNIT B, MITOCHONDRIAL"/>
    <property type="match status" value="1"/>
</dbReference>
<dbReference type="NCBIfam" id="TIGR00133">
    <property type="entry name" value="gatB"/>
    <property type="match status" value="1"/>
</dbReference>
<keyword evidence="7 11" id="KW-0648">Protein biosynthesis</keyword>
<dbReference type="NCBIfam" id="NF004014">
    <property type="entry name" value="PRK05477.1-4"/>
    <property type="match status" value="1"/>
</dbReference>
<protein>
    <recommendedName>
        <fullName evidence="3 11">Aspartyl/glutamyl-tRNA(Asn/Gln) amidotransferase subunit B</fullName>
        <shortName evidence="11">Asp/Glu-ADT subunit B</shortName>
        <ecNumber evidence="11">6.3.5.-</ecNumber>
    </recommendedName>
</protein>
<dbReference type="Pfam" id="PF02934">
    <property type="entry name" value="GatB_N"/>
    <property type="match status" value="1"/>
</dbReference>
<keyword evidence="6 11" id="KW-0067">ATP-binding</keyword>
<keyword evidence="5 11" id="KW-0547">Nucleotide-binding</keyword>
<evidence type="ECO:0000313" key="13">
    <source>
        <dbReference type="EMBL" id="MFC7333044.1"/>
    </source>
</evidence>
<dbReference type="Gene3D" id="1.10.150.380">
    <property type="entry name" value="GatB domain, N-terminal subdomain"/>
    <property type="match status" value="1"/>
</dbReference>
<dbReference type="NCBIfam" id="NF004012">
    <property type="entry name" value="PRK05477.1-2"/>
    <property type="match status" value="1"/>
</dbReference>
<dbReference type="InterPro" id="IPR023168">
    <property type="entry name" value="GatB_Yqey_C_2"/>
</dbReference>
<sequence length="484" mass="52988">MAYLIQGETGEWEVVIGLEVHAQVISNAKLFSGAATAFGAAPNSQVSFVDAAFPGMLPVINEVCIEQAVKTGLGLKAQINLRSVFDRKNYFYADLPAGYQISQYQQPVVGNGTIVLDLADGATREVGIERLHLEIDAGKSLHDQHPSKTYVDLNRAGVALMEIVSKPDMRSPEEAAAYLRKLRTILRYLGTCDGNMEEGSMRCDVNVSVRKVGQPYGTRTETKNVNSIRYVQQAIEYEAQRQVEVIEGGGTVVQETRLWDPNKGETRSMRSKEEAHDYRYFPDPDLLPLEIEQSWVDRIKETLPELPDDKKARFMADYGLSAYDAGILVAERARADFYETVAKGRDPKLAANYVIGDLLGALNKTGRDITESPISAGDLGGLIDLVTDGTISGRIAKDVFAEMLETGETPSVIVEKKGLRQVTDTGAIDKAIDEVMAANADKVAEFRSGKEKLFGFFVGQVMRATQGKANPALVNEILATKLKG</sequence>
<dbReference type="InterPro" id="IPR003789">
    <property type="entry name" value="Asn/Gln_tRNA_amidoTrase-B-like"/>
</dbReference>
<dbReference type="HAMAP" id="MF_00121">
    <property type="entry name" value="GatB"/>
    <property type="match status" value="1"/>
</dbReference>
<organism evidence="13 14">
    <name type="scientific">Rhodocista pekingensis</name>
    <dbReference type="NCBI Taxonomy" id="201185"/>
    <lineage>
        <taxon>Bacteria</taxon>
        <taxon>Pseudomonadati</taxon>
        <taxon>Pseudomonadota</taxon>
        <taxon>Alphaproteobacteria</taxon>
        <taxon>Rhodospirillales</taxon>
        <taxon>Azospirillaceae</taxon>
        <taxon>Rhodocista</taxon>
    </lineage>
</organism>
<name>A0ABW2KSP7_9PROT</name>
<dbReference type="InterPro" id="IPR006075">
    <property type="entry name" value="Asn/Gln-tRNA_Trfase_suB/E_cat"/>
</dbReference>
<dbReference type="RefSeq" id="WP_377357870.1">
    <property type="nucleotide sequence ID" value="NZ_JBHTCM010000009.1"/>
</dbReference>
<evidence type="ECO:0000256" key="2">
    <source>
        <dbReference type="ARBA" id="ARBA00011123"/>
    </source>
</evidence>
<evidence type="ECO:0000259" key="12">
    <source>
        <dbReference type="SMART" id="SM00845"/>
    </source>
</evidence>
<dbReference type="NCBIfam" id="NF004015">
    <property type="entry name" value="PRK05477.1-5"/>
    <property type="match status" value="1"/>
</dbReference>
<dbReference type="SMART" id="SM00845">
    <property type="entry name" value="GatB_Yqey"/>
    <property type="match status" value="1"/>
</dbReference>
<evidence type="ECO:0000256" key="1">
    <source>
        <dbReference type="ARBA" id="ARBA00005306"/>
    </source>
</evidence>
<dbReference type="PANTHER" id="PTHR11659">
    <property type="entry name" value="GLUTAMYL-TRNA GLN AMIDOTRANSFERASE SUBUNIT B MITOCHONDRIAL AND PROKARYOTIC PET112-RELATED"/>
    <property type="match status" value="1"/>
</dbReference>
<comment type="catalytic activity">
    <reaction evidence="10 11">
        <text>L-glutamyl-tRNA(Gln) + L-glutamine + ATP + H2O = L-glutaminyl-tRNA(Gln) + L-glutamate + ADP + phosphate + H(+)</text>
        <dbReference type="Rhea" id="RHEA:17521"/>
        <dbReference type="Rhea" id="RHEA-COMP:9681"/>
        <dbReference type="Rhea" id="RHEA-COMP:9684"/>
        <dbReference type="ChEBI" id="CHEBI:15377"/>
        <dbReference type="ChEBI" id="CHEBI:15378"/>
        <dbReference type="ChEBI" id="CHEBI:29985"/>
        <dbReference type="ChEBI" id="CHEBI:30616"/>
        <dbReference type="ChEBI" id="CHEBI:43474"/>
        <dbReference type="ChEBI" id="CHEBI:58359"/>
        <dbReference type="ChEBI" id="CHEBI:78520"/>
        <dbReference type="ChEBI" id="CHEBI:78521"/>
        <dbReference type="ChEBI" id="CHEBI:456216"/>
    </reaction>
</comment>
<reference evidence="14" key="1">
    <citation type="journal article" date="2019" name="Int. J. Syst. Evol. Microbiol.">
        <title>The Global Catalogue of Microorganisms (GCM) 10K type strain sequencing project: providing services to taxonomists for standard genome sequencing and annotation.</title>
        <authorList>
            <consortium name="The Broad Institute Genomics Platform"/>
            <consortium name="The Broad Institute Genome Sequencing Center for Infectious Disease"/>
            <person name="Wu L."/>
            <person name="Ma J."/>
        </authorList>
    </citation>
    <scope>NUCLEOTIDE SEQUENCE [LARGE SCALE GENOMIC DNA]</scope>
    <source>
        <strain evidence="14">CGMCC 1.16275</strain>
    </source>
</reference>
<comment type="subunit">
    <text evidence="2 11">Heterotrimer of A, B and C subunits.</text>
</comment>
<comment type="caution">
    <text evidence="13">The sequence shown here is derived from an EMBL/GenBank/DDBJ whole genome shotgun (WGS) entry which is preliminary data.</text>
</comment>
<dbReference type="PROSITE" id="PS01234">
    <property type="entry name" value="GATB"/>
    <property type="match status" value="1"/>
</dbReference>
<dbReference type="InterPro" id="IPR017958">
    <property type="entry name" value="Gln-tRNA_amidoTrfase_suB_CS"/>
</dbReference>
<evidence type="ECO:0000256" key="9">
    <source>
        <dbReference type="ARBA" id="ARBA00047380"/>
    </source>
</evidence>
<dbReference type="Pfam" id="PF02637">
    <property type="entry name" value="GatB_Yqey"/>
    <property type="match status" value="1"/>
</dbReference>
<evidence type="ECO:0000256" key="8">
    <source>
        <dbReference type="ARBA" id="ARBA00024799"/>
    </source>
</evidence>
<evidence type="ECO:0000256" key="6">
    <source>
        <dbReference type="ARBA" id="ARBA00022840"/>
    </source>
</evidence>
<dbReference type="SUPFAM" id="SSF89095">
    <property type="entry name" value="GatB/YqeY motif"/>
    <property type="match status" value="1"/>
</dbReference>
<evidence type="ECO:0000256" key="5">
    <source>
        <dbReference type="ARBA" id="ARBA00022741"/>
    </source>
</evidence>
<dbReference type="InterPro" id="IPR042114">
    <property type="entry name" value="GatB_C_1"/>
</dbReference>
<gene>
    <name evidence="11 13" type="primary">gatB</name>
    <name evidence="13" type="ORF">ACFQPS_07705</name>
</gene>
<comment type="catalytic activity">
    <reaction evidence="9 11">
        <text>L-aspartyl-tRNA(Asn) + L-glutamine + ATP + H2O = L-asparaginyl-tRNA(Asn) + L-glutamate + ADP + phosphate + 2 H(+)</text>
        <dbReference type="Rhea" id="RHEA:14513"/>
        <dbReference type="Rhea" id="RHEA-COMP:9674"/>
        <dbReference type="Rhea" id="RHEA-COMP:9677"/>
        <dbReference type="ChEBI" id="CHEBI:15377"/>
        <dbReference type="ChEBI" id="CHEBI:15378"/>
        <dbReference type="ChEBI" id="CHEBI:29985"/>
        <dbReference type="ChEBI" id="CHEBI:30616"/>
        <dbReference type="ChEBI" id="CHEBI:43474"/>
        <dbReference type="ChEBI" id="CHEBI:58359"/>
        <dbReference type="ChEBI" id="CHEBI:78515"/>
        <dbReference type="ChEBI" id="CHEBI:78516"/>
        <dbReference type="ChEBI" id="CHEBI:456216"/>
    </reaction>
</comment>
<proteinExistence type="inferred from homology"/>
<dbReference type="InterPro" id="IPR018027">
    <property type="entry name" value="Asn/Gln_amidotransferase"/>
</dbReference>
<comment type="function">
    <text evidence="8 11">Allows the formation of correctly charged Asn-tRNA(Asn) or Gln-tRNA(Gln) through the transamidation of misacylated Asp-tRNA(Asn) or Glu-tRNA(Gln) in organisms which lack either or both of asparaginyl-tRNA or glutaminyl-tRNA synthetases. The reaction takes place in the presence of glutamine and ATP through an activated phospho-Asp-tRNA(Asn) or phospho-Glu-tRNA(Gln).</text>
</comment>
<keyword evidence="14" id="KW-1185">Reference proteome</keyword>
<dbReference type="SUPFAM" id="SSF55931">
    <property type="entry name" value="Glutamine synthetase/guanido kinase"/>
    <property type="match status" value="1"/>
</dbReference>